<evidence type="ECO:0000256" key="1">
    <source>
        <dbReference type="ARBA" id="ARBA00022737"/>
    </source>
</evidence>
<feature type="compositionally biased region" description="Low complexity" evidence="4">
    <location>
        <begin position="313"/>
        <end position="326"/>
    </location>
</feature>
<evidence type="ECO:0000313" key="5">
    <source>
        <dbReference type="EMBL" id="PYI01180.1"/>
    </source>
</evidence>
<dbReference type="PROSITE" id="PS50088">
    <property type="entry name" value="ANK_REPEAT"/>
    <property type="match status" value="1"/>
</dbReference>
<protein>
    <submittedName>
        <fullName evidence="5">Ankyrin</fullName>
    </submittedName>
</protein>
<dbReference type="Proteomes" id="UP000248423">
    <property type="component" value="Unassembled WGS sequence"/>
</dbReference>
<sequence>MPPDAFVSAFLAACTNGDLAKVQEALTSGRLSAESLSRGLALATNDAHADIVATLFDAGARMTPHAVGSLCGKSGQDPRIIRLYFDRGLKPRKCTTSRGEPLLRFFNADCARELLERGVDPNRCGPKKIAPLASALNTAFEDNGAVFDLLVEYGAKMDSSLFFDAIAWSTSNTEFKVRFLLAKGLDPNTTSEQWGTPLHCAIRFYMTGVVQILLDAGADPTARADCKGLRNKSPADLAESKIQQFSEKPSIQATFYSILRLLADAQAGHGINSSGETQPINTTAPTTALSKPTDESQLEQSNDAKHALNSVQANTENPTTENATEPTAKKQKTKKQHTTVKNTPEREISKDSISTRTRSRTKVVS</sequence>
<feature type="compositionally biased region" description="Basic residues" evidence="4">
    <location>
        <begin position="329"/>
        <end position="338"/>
    </location>
</feature>
<name>A0A319DUX2_ASPSB</name>
<dbReference type="InterPro" id="IPR002110">
    <property type="entry name" value="Ankyrin_rpt"/>
</dbReference>
<dbReference type="Pfam" id="PF12796">
    <property type="entry name" value="Ank_2"/>
    <property type="match status" value="1"/>
</dbReference>
<dbReference type="PROSITE" id="PS50297">
    <property type="entry name" value="ANK_REP_REGION"/>
    <property type="match status" value="1"/>
</dbReference>
<evidence type="ECO:0000313" key="6">
    <source>
        <dbReference type="Proteomes" id="UP000248423"/>
    </source>
</evidence>
<dbReference type="SUPFAM" id="SSF48403">
    <property type="entry name" value="Ankyrin repeat"/>
    <property type="match status" value="1"/>
</dbReference>
<dbReference type="GO" id="GO:0005737">
    <property type="term" value="C:cytoplasm"/>
    <property type="evidence" value="ECO:0007669"/>
    <property type="project" value="TreeGrafter"/>
</dbReference>
<keyword evidence="1" id="KW-0677">Repeat</keyword>
<organism evidence="5 6">
    <name type="scientific">Aspergillus sclerotiicarbonarius (strain CBS 121057 / IBT 28362)</name>
    <dbReference type="NCBI Taxonomy" id="1448318"/>
    <lineage>
        <taxon>Eukaryota</taxon>
        <taxon>Fungi</taxon>
        <taxon>Dikarya</taxon>
        <taxon>Ascomycota</taxon>
        <taxon>Pezizomycotina</taxon>
        <taxon>Eurotiomycetes</taxon>
        <taxon>Eurotiomycetidae</taxon>
        <taxon>Eurotiales</taxon>
        <taxon>Aspergillaceae</taxon>
        <taxon>Aspergillus</taxon>
        <taxon>Aspergillus subgen. Circumdati</taxon>
    </lineage>
</organism>
<dbReference type="EMBL" id="KZ826422">
    <property type="protein sequence ID" value="PYI01180.1"/>
    <property type="molecule type" value="Genomic_DNA"/>
</dbReference>
<evidence type="ECO:0000256" key="4">
    <source>
        <dbReference type="SAM" id="MobiDB-lite"/>
    </source>
</evidence>
<dbReference type="OrthoDB" id="341259at2759"/>
<feature type="region of interest" description="Disordered" evidence="4">
    <location>
        <begin position="270"/>
        <end position="365"/>
    </location>
</feature>
<dbReference type="Gene3D" id="1.25.40.20">
    <property type="entry name" value="Ankyrin repeat-containing domain"/>
    <property type="match status" value="2"/>
</dbReference>
<dbReference type="SMART" id="SM00248">
    <property type="entry name" value="ANK"/>
    <property type="match status" value="3"/>
</dbReference>
<dbReference type="STRING" id="1448318.A0A319DUX2"/>
<proteinExistence type="predicted"/>
<accession>A0A319DUX2</accession>
<reference evidence="5 6" key="1">
    <citation type="submission" date="2018-02" db="EMBL/GenBank/DDBJ databases">
        <title>The genomes of Aspergillus section Nigri reveals drivers in fungal speciation.</title>
        <authorList>
            <consortium name="DOE Joint Genome Institute"/>
            <person name="Vesth T.C."/>
            <person name="Nybo J."/>
            <person name="Theobald S."/>
            <person name="Brandl J."/>
            <person name="Frisvad J.C."/>
            <person name="Nielsen K.F."/>
            <person name="Lyhne E.K."/>
            <person name="Kogle M.E."/>
            <person name="Kuo A."/>
            <person name="Riley R."/>
            <person name="Clum A."/>
            <person name="Nolan M."/>
            <person name="Lipzen A."/>
            <person name="Salamov A."/>
            <person name="Henrissat B."/>
            <person name="Wiebenga A."/>
            <person name="De vries R.P."/>
            <person name="Grigoriev I.V."/>
            <person name="Mortensen U.H."/>
            <person name="Andersen M.R."/>
            <person name="Baker S.E."/>
        </authorList>
    </citation>
    <scope>NUCLEOTIDE SEQUENCE [LARGE SCALE GENOMIC DNA]</scope>
    <source>
        <strain evidence="5 6">CBS 121057</strain>
    </source>
</reference>
<feature type="compositionally biased region" description="Polar residues" evidence="4">
    <location>
        <begin position="271"/>
        <end position="290"/>
    </location>
</feature>
<keyword evidence="2 3" id="KW-0040">ANK repeat</keyword>
<gene>
    <name evidence="5" type="ORF">BO78DRAFT_436338</name>
</gene>
<dbReference type="PANTHER" id="PTHR24198:SF165">
    <property type="entry name" value="ANKYRIN REPEAT-CONTAINING PROTEIN-RELATED"/>
    <property type="match status" value="1"/>
</dbReference>
<dbReference type="InterPro" id="IPR036770">
    <property type="entry name" value="Ankyrin_rpt-contain_sf"/>
</dbReference>
<dbReference type="PANTHER" id="PTHR24198">
    <property type="entry name" value="ANKYRIN REPEAT AND PROTEIN KINASE DOMAIN-CONTAINING PROTEIN"/>
    <property type="match status" value="1"/>
</dbReference>
<evidence type="ECO:0000256" key="3">
    <source>
        <dbReference type="PROSITE-ProRule" id="PRU00023"/>
    </source>
</evidence>
<dbReference type="VEuPathDB" id="FungiDB:BO78DRAFT_436338"/>
<feature type="repeat" description="ANK" evidence="3">
    <location>
        <begin position="193"/>
        <end position="225"/>
    </location>
</feature>
<dbReference type="AlphaFoldDB" id="A0A319DUX2"/>
<keyword evidence="6" id="KW-1185">Reference proteome</keyword>
<evidence type="ECO:0000256" key="2">
    <source>
        <dbReference type="ARBA" id="ARBA00023043"/>
    </source>
</evidence>